<gene>
    <name evidence="5" type="ORF">CSW57_17315</name>
</gene>
<name>A0A2G3PI64_WILMA</name>
<dbReference type="Pfam" id="PF03061">
    <property type="entry name" value="4HBT"/>
    <property type="match status" value="1"/>
</dbReference>
<dbReference type="PANTHER" id="PTHR21660:SF1">
    <property type="entry name" value="ACYL-COENZYME A THIOESTERASE 13"/>
    <property type="match status" value="1"/>
</dbReference>
<organism evidence="5 6">
    <name type="scientific">Williamsia marianensis</name>
    <dbReference type="NCBI Taxonomy" id="85044"/>
    <lineage>
        <taxon>Bacteria</taxon>
        <taxon>Bacillati</taxon>
        <taxon>Actinomycetota</taxon>
        <taxon>Actinomycetes</taxon>
        <taxon>Mycobacteriales</taxon>
        <taxon>Nocardiaceae</taxon>
        <taxon>Williamsia</taxon>
    </lineage>
</organism>
<protein>
    <recommendedName>
        <fullName evidence="4">Thioesterase domain-containing protein</fullName>
    </recommendedName>
</protein>
<dbReference type="CDD" id="cd03443">
    <property type="entry name" value="PaaI_thioesterase"/>
    <property type="match status" value="1"/>
</dbReference>
<evidence type="ECO:0000256" key="2">
    <source>
        <dbReference type="ARBA" id="ARBA00022801"/>
    </source>
</evidence>
<feature type="region of interest" description="Disordered" evidence="3">
    <location>
        <begin position="129"/>
        <end position="158"/>
    </location>
</feature>
<dbReference type="InterPro" id="IPR029069">
    <property type="entry name" value="HotDog_dom_sf"/>
</dbReference>
<dbReference type="InterPro" id="IPR006683">
    <property type="entry name" value="Thioestr_dom"/>
</dbReference>
<evidence type="ECO:0000256" key="3">
    <source>
        <dbReference type="SAM" id="MobiDB-lite"/>
    </source>
</evidence>
<evidence type="ECO:0000313" key="6">
    <source>
        <dbReference type="Proteomes" id="UP000225108"/>
    </source>
</evidence>
<evidence type="ECO:0000259" key="4">
    <source>
        <dbReference type="Pfam" id="PF03061"/>
    </source>
</evidence>
<keyword evidence="2" id="KW-0378">Hydrolase</keyword>
<reference evidence="5 6" key="1">
    <citation type="submission" date="2017-10" db="EMBL/GenBank/DDBJ databases">
        <title>The draft genome sequence of Williamsia sp. BULT 1.1 isolated from the semi-arid grassland soils from South Africa.</title>
        <authorList>
            <person name="Kabwe M.H."/>
            <person name="Govender N."/>
            <person name="Mutseka Lunga P."/>
            <person name="Vikram S."/>
            <person name="Makhalanyane T.P."/>
        </authorList>
    </citation>
    <scope>NUCLEOTIDE SEQUENCE [LARGE SCALE GENOMIC DNA]</scope>
    <source>
        <strain evidence="5 6">BULT 1.1</strain>
    </source>
</reference>
<dbReference type="AlphaFoldDB" id="A0A2G3PI64"/>
<comment type="caution">
    <text evidence="5">The sequence shown here is derived from an EMBL/GenBank/DDBJ whole genome shotgun (WGS) entry which is preliminary data.</text>
</comment>
<accession>A0A2G3PI64</accession>
<dbReference type="GO" id="GO:0047617">
    <property type="term" value="F:fatty acyl-CoA hydrolase activity"/>
    <property type="evidence" value="ECO:0007669"/>
    <property type="project" value="InterPro"/>
</dbReference>
<evidence type="ECO:0000313" key="5">
    <source>
        <dbReference type="EMBL" id="PHV65514.1"/>
    </source>
</evidence>
<dbReference type="SUPFAM" id="SSF54637">
    <property type="entry name" value="Thioesterase/thiol ester dehydrase-isomerase"/>
    <property type="match status" value="2"/>
</dbReference>
<sequence length="301" mass="30427">MDMTESSGPLTSLAIEYSKTDAGVRSFRQYVGTGLLDHRGDAGLTSVATLAEIVGGSEFYHSQPPGSATVQARLALSMPVPVTVGTFVQGFGRVVGMTGGHGVTSAELVDDAGHVVCLAIGRGIVVSRPTGEVPEGEAGHAAGSARRDPEAPAPPPLDDALTGVDILRGLAEGSIGHGPVQRMFGIRVAAVGDKNITVAVTPTPGMANRMGTMHGGVVVAAMTEACSLGAELPAAAGVRFRIVDITLSYFRSPAIEGGELAISVQLIKAGRRIVSLLATMVGADGTVLAEATADAAVVPPG</sequence>
<evidence type="ECO:0000256" key="1">
    <source>
        <dbReference type="ARBA" id="ARBA00008324"/>
    </source>
</evidence>
<feature type="domain" description="Thioesterase" evidence="4">
    <location>
        <begin position="210"/>
        <end position="287"/>
    </location>
</feature>
<proteinExistence type="inferred from homology"/>
<comment type="similarity">
    <text evidence="1">Belongs to the thioesterase PaaI family.</text>
</comment>
<dbReference type="InterPro" id="IPR039298">
    <property type="entry name" value="ACOT13"/>
</dbReference>
<dbReference type="Gene3D" id="3.10.129.10">
    <property type="entry name" value="Hotdog Thioesterase"/>
    <property type="match status" value="2"/>
</dbReference>
<dbReference type="EMBL" id="PEBD01000010">
    <property type="protein sequence ID" value="PHV65514.1"/>
    <property type="molecule type" value="Genomic_DNA"/>
</dbReference>
<dbReference type="Proteomes" id="UP000225108">
    <property type="component" value="Unassembled WGS sequence"/>
</dbReference>
<dbReference type="PANTHER" id="PTHR21660">
    <property type="entry name" value="THIOESTERASE SUPERFAMILY MEMBER-RELATED"/>
    <property type="match status" value="1"/>
</dbReference>